<dbReference type="PROSITE" id="PS50096">
    <property type="entry name" value="IQ"/>
    <property type="match status" value="2"/>
</dbReference>
<dbReference type="AlphaFoldDB" id="A0AA35JXM9"/>
<dbReference type="PANTHER" id="PTHR21633:SF10">
    <property type="entry name" value="IQ MOTIF CONTAINING F4"/>
    <property type="match status" value="1"/>
</dbReference>
<dbReference type="InterPro" id="IPR027417">
    <property type="entry name" value="P-loop_NTPase"/>
</dbReference>
<dbReference type="Gene3D" id="1.20.5.190">
    <property type="match status" value="2"/>
</dbReference>
<dbReference type="Proteomes" id="UP001178461">
    <property type="component" value="Chromosome 2"/>
</dbReference>
<dbReference type="Pfam" id="PF00612">
    <property type="entry name" value="IQ"/>
    <property type="match status" value="3"/>
</dbReference>
<dbReference type="SUPFAM" id="SSF52540">
    <property type="entry name" value="P-loop containing nucleoside triphosphate hydrolases"/>
    <property type="match status" value="1"/>
</dbReference>
<sequence>MTSEFTTQLDVAILRELRLLEADHHFLSRHGLSLKEMIAFCKKCCARKKSTSPPPTSPPPSMPETSKKEVKAAITIQKWWRGTLVRRSLQHAIVCAWLVQKWWRMISFRRREEKRAMALSTYIWSEKASVLLQSMFKMWLMRTRYKKYQRAAQIIQSNWRHHSFRKSSGSYSLSNLNQDGIDLNIEIVVE</sequence>
<accession>A0AA35JXM9</accession>
<dbReference type="InterPro" id="IPR039887">
    <property type="entry name" value="IQCF"/>
</dbReference>
<evidence type="ECO:0000313" key="1">
    <source>
        <dbReference type="EMBL" id="CAI5767082.1"/>
    </source>
</evidence>
<gene>
    <name evidence="1" type="ORF">PODLI_1B034496</name>
</gene>
<dbReference type="EMBL" id="OX395127">
    <property type="protein sequence ID" value="CAI5767082.1"/>
    <property type="molecule type" value="Genomic_DNA"/>
</dbReference>
<dbReference type="SMART" id="SM00015">
    <property type="entry name" value="IQ"/>
    <property type="match status" value="2"/>
</dbReference>
<dbReference type="GO" id="GO:0005516">
    <property type="term" value="F:calmodulin binding"/>
    <property type="evidence" value="ECO:0007669"/>
    <property type="project" value="TreeGrafter"/>
</dbReference>
<name>A0AA35JXM9_9SAUR</name>
<evidence type="ECO:0000313" key="2">
    <source>
        <dbReference type="Proteomes" id="UP001178461"/>
    </source>
</evidence>
<organism evidence="1 2">
    <name type="scientific">Podarcis lilfordi</name>
    <name type="common">Lilford's wall lizard</name>
    <dbReference type="NCBI Taxonomy" id="74358"/>
    <lineage>
        <taxon>Eukaryota</taxon>
        <taxon>Metazoa</taxon>
        <taxon>Chordata</taxon>
        <taxon>Craniata</taxon>
        <taxon>Vertebrata</taxon>
        <taxon>Euteleostomi</taxon>
        <taxon>Lepidosauria</taxon>
        <taxon>Squamata</taxon>
        <taxon>Bifurcata</taxon>
        <taxon>Unidentata</taxon>
        <taxon>Episquamata</taxon>
        <taxon>Laterata</taxon>
        <taxon>Lacertibaenia</taxon>
        <taxon>Lacertidae</taxon>
        <taxon>Podarcis</taxon>
    </lineage>
</organism>
<protein>
    <submittedName>
        <fullName evidence="1">Domain-containing F6</fullName>
    </submittedName>
</protein>
<dbReference type="PANTHER" id="PTHR21633">
    <property type="entry name" value="IQ MOTIF CONTAINING F"/>
    <property type="match status" value="1"/>
</dbReference>
<reference evidence="1" key="1">
    <citation type="submission" date="2022-12" db="EMBL/GenBank/DDBJ databases">
        <authorList>
            <person name="Alioto T."/>
            <person name="Alioto T."/>
            <person name="Gomez Garrido J."/>
        </authorList>
    </citation>
    <scope>NUCLEOTIDE SEQUENCE</scope>
</reference>
<keyword evidence="2" id="KW-1185">Reference proteome</keyword>
<dbReference type="InterPro" id="IPR000048">
    <property type="entry name" value="IQ_motif_EF-hand-BS"/>
</dbReference>
<proteinExistence type="predicted"/>